<evidence type="ECO:0000256" key="1">
    <source>
        <dbReference type="SAM" id="MobiDB-lite"/>
    </source>
</evidence>
<dbReference type="AlphaFoldDB" id="A0A0C9SWC3"/>
<evidence type="ECO:0000313" key="2">
    <source>
        <dbReference type="EMBL" id="KIJ13829.1"/>
    </source>
</evidence>
<keyword evidence="3" id="KW-1185">Reference proteome</keyword>
<reference evidence="3" key="2">
    <citation type="submission" date="2015-01" db="EMBL/GenBank/DDBJ databases">
        <title>Evolutionary Origins and Diversification of the Mycorrhizal Mutualists.</title>
        <authorList>
            <consortium name="DOE Joint Genome Institute"/>
            <consortium name="Mycorrhizal Genomics Consortium"/>
            <person name="Kohler A."/>
            <person name="Kuo A."/>
            <person name="Nagy L.G."/>
            <person name="Floudas D."/>
            <person name="Copeland A."/>
            <person name="Barry K.W."/>
            <person name="Cichocki N."/>
            <person name="Veneault-Fourrey C."/>
            <person name="LaButti K."/>
            <person name="Lindquist E.A."/>
            <person name="Lipzen A."/>
            <person name="Lundell T."/>
            <person name="Morin E."/>
            <person name="Murat C."/>
            <person name="Riley R."/>
            <person name="Ohm R."/>
            <person name="Sun H."/>
            <person name="Tunlid A."/>
            <person name="Henrissat B."/>
            <person name="Grigoriev I.V."/>
            <person name="Hibbett D.S."/>
            <person name="Martin F."/>
        </authorList>
    </citation>
    <scope>NUCLEOTIDE SEQUENCE [LARGE SCALE GENOMIC DNA]</scope>
    <source>
        <strain evidence="3">ATCC 200175</strain>
    </source>
</reference>
<gene>
    <name evidence="2" type="ORF">PAXINDRAFT_170156</name>
</gene>
<proteinExistence type="predicted"/>
<name>A0A0C9SWC3_PAXIN</name>
<sequence length="249" mass="27635">MSPRSILKHPKLSGYPNQQHFPDPFPFAPCSSVRVSPHVHFPPTPTLTSTFTTHSASTYDRTSVVVLPNNCALPGRHEREFMDTSYSHYSPDRHRADNFKGSYFHPRAFEACSIEPSGYPPPAYATPPLIPDTPYDTSSESDDSDGRLMTPPDPISSTPPISVHFLTRHTNNPMIPYSHSQEQIESAFSFLPHAHPSSSKETGVRRSHTHHGRTHQSDGSRKGNATNRIRDHSHFAVPSLDSEGCLGGF</sequence>
<feature type="compositionally biased region" description="Basic residues" evidence="1">
    <location>
        <begin position="205"/>
        <end position="214"/>
    </location>
</feature>
<evidence type="ECO:0000313" key="3">
    <source>
        <dbReference type="Proteomes" id="UP000053647"/>
    </source>
</evidence>
<protein>
    <submittedName>
        <fullName evidence="2">Uncharacterized protein</fullName>
    </submittedName>
</protein>
<feature type="region of interest" description="Disordered" evidence="1">
    <location>
        <begin position="193"/>
        <end position="236"/>
    </location>
</feature>
<feature type="region of interest" description="Disordered" evidence="1">
    <location>
        <begin position="120"/>
        <end position="158"/>
    </location>
</feature>
<feature type="compositionally biased region" description="Pro residues" evidence="1">
    <location>
        <begin position="120"/>
        <end position="131"/>
    </location>
</feature>
<organism evidence="2 3">
    <name type="scientific">Paxillus involutus ATCC 200175</name>
    <dbReference type="NCBI Taxonomy" id="664439"/>
    <lineage>
        <taxon>Eukaryota</taxon>
        <taxon>Fungi</taxon>
        <taxon>Dikarya</taxon>
        <taxon>Basidiomycota</taxon>
        <taxon>Agaricomycotina</taxon>
        <taxon>Agaricomycetes</taxon>
        <taxon>Agaricomycetidae</taxon>
        <taxon>Boletales</taxon>
        <taxon>Paxilineae</taxon>
        <taxon>Paxillaceae</taxon>
        <taxon>Paxillus</taxon>
    </lineage>
</organism>
<dbReference type="OrthoDB" id="3204502at2759"/>
<dbReference type="EMBL" id="KN819348">
    <property type="protein sequence ID" value="KIJ13829.1"/>
    <property type="molecule type" value="Genomic_DNA"/>
</dbReference>
<reference evidence="2 3" key="1">
    <citation type="submission" date="2014-06" db="EMBL/GenBank/DDBJ databases">
        <authorList>
            <consortium name="DOE Joint Genome Institute"/>
            <person name="Kuo A."/>
            <person name="Kohler A."/>
            <person name="Nagy L.G."/>
            <person name="Floudas D."/>
            <person name="Copeland A."/>
            <person name="Barry K.W."/>
            <person name="Cichocki N."/>
            <person name="Veneault-Fourrey C."/>
            <person name="LaButti K."/>
            <person name="Lindquist E.A."/>
            <person name="Lipzen A."/>
            <person name="Lundell T."/>
            <person name="Morin E."/>
            <person name="Murat C."/>
            <person name="Sun H."/>
            <person name="Tunlid A."/>
            <person name="Henrissat B."/>
            <person name="Grigoriev I.V."/>
            <person name="Hibbett D.S."/>
            <person name="Martin F."/>
            <person name="Nordberg H.P."/>
            <person name="Cantor M.N."/>
            <person name="Hua S.X."/>
        </authorList>
    </citation>
    <scope>NUCLEOTIDE SEQUENCE [LARGE SCALE GENOMIC DNA]</scope>
    <source>
        <strain evidence="2 3">ATCC 200175</strain>
    </source>
</reference>
<dbReference type="Proteomes" id="UP000053647">
    <property type="component" value="Unassembled WGS sequence"/>
</dbReference>
<dbReference type="HOGENOM" id="CLU_046439_1_0_1"/>
<accession>A0A0C9SWC3</accession>